<comment type="caution">
    <text evidence="2">The sequence shown here is derived from an EMBL/GenBank/DDBJ whole genome shotgun (WGS) entry which is preliminary data.</text>
</comment>
<feature type="region of interest" description="Disordered" evidence="1">
    <location>
        <begin position="1"/>
        <end position="255"/>
    </location>
</feature>
<proteinExistence type="predicted"/>
<dbReference type="PANTHER" id="PTHR40012:SF1">
    <property type="entry name" value="AUTOPHAGY-RELATED PROTEIN 29"/>
    <property type="match status" value="1"/>
</dbReference>
<feature type="compositionally biased region" description="Basic and acidic residues" evidence="1">
    <location>
        <begin position="169"/>
        <end position="179"/>
    </location>
</feature>
<feature type="compositionally biased region" description="Polar residues" evidence="1">
    <location>
        <begin position="237"/>
        <end position="255"/>
    </location>
</feature>
<accession>A0A9P8L5Y8</accession>
<feature type="compositionally biased region" description="Low complexity" evidence="1">
    <location>
        <begin position="49"/>
        <end position="75"/>
    </location>
</feature>
<protein>
    <submittedName>
        <fullName evidence="2">Uncharacterized protein</fullName>
    </submittedName>
</protein>
<evidence type="ECO:0000313" key="2">
    <source>
        <dbReference type="EMBL" id="KAH0543796.1"/>
    </source>
</evidence>
<feature type="compositionally biased region" description="Acidic residues" evidence="1">
    <location>
        <begin position="106"/>
        <end position="117"/>
    </location>
</feature>
<organism evidence="2 3">
    <name type="scientific">Glutinoglossum americanum</name>
    <dbReference type="NCBI Taxonomy" id="1670608"/>
    <lineage>
        <taxon>Eukaryota</taxon>
        <taxon>Fungi</taxon>
        <taxon>Dikarya</taxon>
        <taxon>Ascomycota</taxon>
        <taxon>Pezizomycotina</taxon>
        <taxon>Geoglossomycetes</taxon>
        <taxon>Geoglossales</taxon>
        <taxon>Geoglossaceae</taxon>
        <taxon>Glutinoglossum</taxon>
    </lineage>
</organism>
<name>A0A9P8L5Y8_9PEZI</name>
<feature type="compositionally biased region" description="Low complexity" evidence="1">
    <location>
        <begin position="180"/>
        <end position="197"/>
    </location>
</feature>
<dbReference type="OrthoDB" id="10259236at2759"/>
<evidence type="ECO:0000256" key="1">
    <source>
        <dbReference type="SAM" id="MobiDB-lite"/>
    </source>
</evidence>
<dbReference type="GO" id="GO:0000407">
    <property type="term" value="C:phagophore assembly site"/>
    <property type="evidence" value="ECO:0007669"/>
    <property type="project" value="TreeGrafter"/>
</dbReference>
<reference evidence="2" key="1">
    <citation type="submission" date="2021-03" db="EMBL/GenBank/DDBJ databases">
        <title>Comparative genomics and phylogenomic investigation of the class Geoglossomycetes provide insights into ecological specialization and systematics.</title>
        <authorList>
            <person name="Melie T."/>
            <person name="Pirro S."/>
            <person name="Miller A.N."/>
            <person name="Quandt A."/>
        </authorList>
    </citation>
    <scope>NUCLEOTIDE SEQUENCE</scope>
    <source>
        <strain evidence="2">GBOQ0MN5Z8</strain>
    </source>
</reference>
<keyword evidence="3" id="KW-1185">Reference proteome</keyword>
<dbReference type="InterPro" id="IPR039113">
    <property type="entry name" value="ATG29"/>
</dbReference>
<evidence type="ECO:0000313" key="3">
    <source>
        <dbReference type="Proteomes" id="UP000698800"/>
    </source>
</evidence>
<sequence length="287" mass="30442">MSRTSSANTAIQSRPIVPQSPRLKTDHLRRRSSLKAETTRGDPEPPQSAPQQEPLPAKSPSAGTTETSEASSSSDSDSDDPPMILKSQILRTPRFSSKGKARADPYADDEDDDDEDSPAFLPFSQPSGDSRHSTGSRSQDPGATLRVGLQDPNGLLAARRPARKALFVESRHVQEKQSQTEDSSVTSSASSQAVSAAGGEGPSTNNTHPGMLSPRRTAELAGKSPRRRTAGREGSDGTPSMGSSFSDLDDSSVTQSALEEALLSNMQGGMASRMSTISQALRSRYLS</sequence>
<dbReference type="Proteomes" id="UP000698800">
    <property type="component" value="Unassembled WGS sequence"/>
</dbReference>
<dbReference type="PANTHER" id="PTHR40012">
    <property type="entry name" value="AUTOPHAGY-RELATED PROTEIN 29"/>
    <property type="match status" value="1"/>
</dbReference>
<feature type="compositionally biased region" description="Polar residues" evidence="1">
    <location>
        <begin position="1"/>
        <end position="12"/>
    </location>
</feature>
<dbReference type="EMBL" id="JAGHQL010000027">
    <property type="protein sequence ID" value="KAH0543796.1"/>
    <property type="molecule type" value="Genomic_DNA"/>
</dbReference>
<dbReference type="GO" id="GO:0000045">
    <property type="term" value="P:autophagosome assembly"/>
    <property type="evidence" value="ECO:0007669"/>
    <property type="project" value="InterPro"/>
</dbReference>
<feature type="compositionally biased region" description="Polar residues" evidence="1">
    <location>
        <begin position="124"/>
        <end position="141"/>
    </location>
</feature>
<gene>
    <name evidence="2" type="ORF">FGG08_001979</name>
</gene>
<dbReference type="AlphaFoldDB" id="A0A9P8L5Y8"/>